<dbReference type="InterPro" id="IPR005150">
    <property type="entry name" value="Cellulose_synth"/>
</dbReference>
<evidence type="ECO:0000256" key="2">
    <source>
        <dbReference type="ARBA" id="ARBA00022676"/>
    </source>
</evidence>
<dbReference type="GO" id="GO:0016760">
    <property type="term" value="F:cellulose synthase (UDP-forming) activity"/>
    <property type="evidence" value="ECO:0007669"/>
    <property type="project" value="InterPro"/>
</dbReference>
<accession>A0AAN9JR06</accession>
<comment type="caution">
    <text evidence="8">The sequence shown here is derived from an EMBL/GenBank/DDBJ whole genome shotgun (WGS) entry which is preliminary data.</text>
</comment>
<evidence type="ECO:0000256" key="1">
    <source>
        <dbReference type="ARBA" id="ARBA00004308"/>
    </source>
</evidence>
<feature type="transmembrane region" description="Helical" evidence="7">
    <location>
        <begin position="67"/>
        <end position="90"/>
    </location>
</feature>
<evidence type="ECO:0000256" key="3">
    <source>
        <dbReference type="ARBA" id="ARBA00022679"/>
    </source>
</evidence>
<keyword evidence="3" id="KW-0808">Transferase</keyword>
<keyword evidence="9" id="KW-1185">Reference proteome</keyword>
<sequence length="126" mass="14173">MLSSGDDGMVMMVVSDVKVSGGVKNHVVAESLIREPRAHSRSLSTQFEGGTDSNSEMLLFEGKTKRMLPPIVIAMMNIIAMAVAFSRTIYSAQPQWSKFIGGGFFSFWVLPHLNRWTRCWRRFTVD</sequence>
<dbReference type="GO" id="GO:0012505">
    <property type="term" value="C:endomembrane system"/>
    <property type="evidence" value="ECO:0007669"/>
    <property type="project" value="UniProtKB-SubCell"/>
</dbReference>
<reference evidence="8 9" key="1">
    <citation type="submission" date="2024-01" db="EMBL/GenBank/DDBJ databases">
        <title>The genomes of 5 underutilized Papilionoideae crops provide insights into root nodulation and disease resistance.</title>
        <authorList>
            <person name="Yuan L."/>
        </authorList>
    </citation>
    <scope>NUCLEOTIDE SEQUENCE [LARGE SCALE GENOMIC DNA]</scope>
    <source>
        <strain evidence="8">LY-2023</strain>
        <tissue evidence="8">Leaf</tissue>
    </source>
</reference>
<name>A0AAN9JR06_CLITE</name>
<dbReference type="AlphaFoldDB" id="A0AAN9JR06"/>
<evidence type="ECO:0000313" key="9">
    <source>
        <dbReference type="Proteomes" id="UP001359559"/>
    </source>
</evidence>
<keyword evidence="2" id="KW-0328">Glycosyltransferase</keyword>
<dbReference type="EMBL" id="JAYKXN010000003">
    <property type="protein sequence ID" value="KAK7302521.1"/>
    <property type="molecule type" value="Genomic_DNA"/>
</dbReference>
<protein>
    <submittedName>
        <fullName evidence="8">Uncharacterized protein</fullName>
    </submittedName>
</protein>
<evidence type="ECO:0000256" key="4">
    <source>
        <dbReference type="ARBA" id="ARBA00022692"/>
    </source>
</evidence>
<dbReference type="Proteomes" id="UP001359559">
    <property type="component" value="Unassembled WGS sequence"/>
</dbReference>
<keyword evidence="6 7" id="KW-0472">Membrane</keyword>
<evidence type="ECO:0000256" key="7">
    <source>
        <dbReference type="SAM" id="Phobius"/>
    </source>
</evidence>
<dbReference type="Pfam" id="PF03552">
    <property type="entry name" value="Cellulose_synt"/>
    <property type="match status" value="1"/>
</dbReference>
<keyword evidence="5 7" id="KW-1133">Transmembrane helix</keyword>
<proteinExistence type="predicted"/>
<evidence type="ECO:0000256" key="5">
    <source>
        <dbReference type="ARBA" id="ARBA00022989"/>
    </source>
</evidence>
<organism evidence="8 9">
    <name type="scientific">Clitoria ternatea</name>
    <name type="common">Butterfly pea</name>
    <dbReference type="NCBI Taxonomy" id="43366"/>
    <lineage>
        <taxon>Eukaryota</taxon>
        <taxon>Viridiplantae</taxon>
        <taxon>Streptophyta</taxon>
        <taxon>Embryophyta</taxon>
        <taxon>Tracheophyta</taxon>
        <taxon>Spermatophyta</taxon>
        <taxon>Magnoliopsida</taxon>
        <taxon>eudicotyledons</taxon>
        <taxon>Gunneridae</taxon>
        <taxon>Pentapetalae</taxon>
        <taxon>rosids</taxon>
        <taxon>fabids</taxon>
        <taxon>Fabales</taxon>
        <taxon>Fabaceae</taxon>
        <taxon>Papilionoideae</taxon>
        <taxon>50 kb inversion clade</taxon>
        <taxon>NPAAA clade</taxon>
        <taxon>indigoferoid/millettioid clade</taxon>
        <taxon>Phaseoleae</taxon>
        <taxon>Clitoria</taxon>
    </lineage>
</organism>
<dbReference type="GO" id="GO:0030244">
    <property type="term" value="P:cellulose biosynthetic process"/>
    <property type="evidence" value="ECO:0007669"/>
    <property type="project" value="InterPro"/>
</dbReference>
<evidence type="ECO:0000313" key="8">
    <source>
        <dbReference type="EMBL" id="KAK7302521.1"/>
    </source>
</evidence>
<feature type="transmembrane region" description="Helical" evidence="7">
    <location>
        <begin position="96"/>
        <end position="113"/>
    </location>
</feature>
<evidence type="ECO:0000256" key="6">
    <source>
        <dbReference type="ARBA" id="ARBA00023136"/>
    </source>
</evidence>
<comment type="subcellular location">
    <subcellularLocation>
        <location evidence="1">Endomembrane system</location>
    </subcellularLocation>
</comment>
<gene>
    <name evidence="8" type="ORF">RJT34_13412</name>
</gene>
<dbReference type="GO" id="GO:0016020">
    <property type="term" value="C:membrane"/>
    <property type="evidence" value="ECO:0007669"/>
    <property type="project" value="InterPro"/>
</dbReference>
<keyword evidence="4 7" id="KW-0812">Transmembrane</keyword>